<accession>A0A6A8GKU9</accession>
<sequence>MLDPAGYWKAFVLIALFSVAVSGLWLVSDGIVTDAQHPRAIDSCTTITEPGRYALTADITESEADTCIRIQTRGVHLDGRGHRVDGVGEFGTAGVVVRSTDDRPVENVSVRNVTVTDWDDGIRYIGVVDGAVVSTTTENNRVGLSLLDAYDTRVANNVAHENRLRGISLFESSANNTIVNNTATDNALFGIHLVEGGVRNNTLVGNTASNNEFGIVLIDAHDNTLAENTVRGNRIAGIWLSAARDNQLSRNTVSNRFYGIFLADRSAKNGVSDNEVVSNTVGIRLRSSDRNRIVNNSVRSSSDNAILLISSDDNVVTGNVGSDNTRGVTLTRSTGNSVENNTVSE</sequence>
<feature type="region of interest" description="Disordered" evidence="4">
    <location>
        <begin position="324"/>
        <end position="345"/>
    </location>
</feature>
<dbReference type="NCBIfam" id="TIGR03804">
    <property type="entry name" value="para_beta_helix"/>
    <property type="match status" value="7"/>
</dbReference>
<feature type="domain" description="Carbohydrate-binding/sugar hydrolysis" evidence="6">
    <location>
        <begin position="76"/>
        <end position="241"/>
    </location>
</feature>
<proteinExistence type="predicted"/>
<dbReference type="PANTHER" id="PTHR22990:SF15">
    <property type="entry name" value="F-BOX ONLY PROTEIN 10"/>
    <property type="match status" value="1"/>
</dbReference>
<dbReference type="InterPro" id="IPR006633">
    <property type="entry name" value="Carb-bd_sugar_hydrolysis-dom"/>
</dbReference>
<comment type="caution">
    <text evidence="7">The sequence shown here is derived from an EMBL/GenBank/DDBJ whole genome shotgun (WGS) entry which is preliminary data.</text>
</comment>
<dbReference type="InterPro" id="IPR022441">
    <property type="entry name" value="Para_beta_helix_rpt-2"/>
</dbReference>
<keyword evidence="5" id="KW-0812">Transmembrane</keyword>
<name>A0A6A8GKU9_9EURY</name>
<protein>
    <submittedName>
        <fullName evidence="7">Copper-binding protein</fullName>
    </submittedName>
</protein>
<dbReference type="SMART" id="SM00722">
    <property type="entry name" value="CASH"/>
    <property type="match status" value="1"/>
</dbReference>
<evidence type="ECO:0000313" key="7">
    <source>
        <dbReference type="EMBL" id="MRX23489.1"/>
    </source>
</evidence>
<dbReference type="RefSeq" id="WP_151164410.1">
    <property type="nucleotide sequence ID" value="NZ_WKJO01000002.1"/>
</dbReference>
<evidence type="ECO:0000256" key="1">
    <source>
        <dbReference type="ARBA" id="ARBA00004906"/>
    </source>
</evidence>
<feature type="transmembrane region" description="Helical" evidence="5">
    <location>
        <begin position="6"/>
        <end position="27"/>
    </location>
</feature>
<dbReference type="Pfam" id="PF05048">
    <property type="entry name" value="NosD"/>
    <property type="match status" value="1"/>
</dbReference>
<keyword evidence="2" id="KW-0677">Repeat</keyword>
<dbReference type="InterPro" id="IPR011050">
    <property type="entry name" value="Pectin_lyase_fold/virulence"/>
</dbReference>
<evidence type="ECO:0000256" key="2">
    <source>
        <dbReference type="ARBA" id="ARBA00022737"/>
    </source>
</evidence>
<evidence type="ECO:0000259" key="6">
    <source>
        <dbReference type="SMART" id="SM00722"/>
    </source>
</evidence>
<dbReference type="InterPro" id="IPR006626">
    <property type="entry name" value="PbH1"/>
</dbReference>
<reference evidence="7 8" key="1">
    <citation type="submission" date="2019-11" db="EMBL/GenBank/DDBJ databases">
        <title>Whole genome sequence of Haloferax sp. MBLA0076.</title>
        <authorList>
            <person name="Seo M.-J."/>
            <person name="Cho E.-S."/>
        </authorList>
    </citation>
    <scope>NUCLEOTIDE SEQUENCE [LARGE SCALE GENOMIC DNA]</scope>
    <source>
        <strain evidence="7 8">MBLA0076</strain>
    </source>
</reference>
<dbReference type="EMBL" id="WKJO01000002">
    <property type="protein sequence ID" value="MRX23489.1"/>
    <property type="molecule type" value="Genomic_DNA"/>
</dbReference>
<comment type="pathway">
    <text evidence="1">Protein modification; protein ubiquitination.</text>
</comment>
<organism evidence="7 8">
    <name type="scientific">Haloferax litoreum</name>
    <dbReference type="NCBI Taxonomy" id="2666140"/>
    <lineage>
        <taxon>Archaea</taxon>
        <taxon>Methanobacteriati</taxon>
        <taxon>Methanobacteriota</taxon>
        <taxon>Stenosarchaea group</taxon>
        <taxon>Halobacteria</taxon>
        <taxon>Halobacteriales</taxon>
        <taxon>Haloferacaceae</taxon>
        <taxon>Haloferax</taxon>
    </lineage>
</organism>
<dbReference type="PANTHER" id="PTHR22990">
    <property type="entry name" value="F-BOX ONLY PROTEIN"/>
    <property type="match status" value="1"/>
</dbReference>
<evidence type="ECO:0000256" key="4">
    <source>
        <dbReference type="SAM" id="MobiDB-lite"/>
    </source>
</evidence>
<dbReference type="InterPro" id="IPR012334">
    <property type="entry name" value="Pectin_lyas_fold"/>
</dbReference>
<keyword evidence="5" id="KW-1133">Transmembrane helix</keyword>
<dbReference type="Gene3D" id="2.160.20.10">
    <property type="entry name" value="Single-stranded right-handed beta-helix, Pectin lyase-like"/>
    <property type="match status" value="2"/>
</dbReference>
<keyword evidence="5" id="KW-0472">Membrane</keyword>
<keyword evidence="3" id="KW-0833">Ubl conjugation pathway</keyword>
<dbReference type="SMART" id="SM00710">
    <property type="entry name" value="PbH1"/>
    <property type="match status" value="9"/>
</dbReference>
<dbReference type="Proteomes" id="UP000439022">
    <property type="component" value="Unassembled WGS sequence"/>
</dbReference>
<keyword evidence="8" id="KW-1185">Reference proteome</keyword>
<evidence type="ECO:0000256" key="3">
    <source>
        <dbReference type="ARBA" id="ARBA00022786"/>
    </source>
</evidence>
<dbReference type="SUPFAM" id="SSF51126">
    <property type="entry name" value="Pectin lyase-like"/>
    <property type="match status" value="2"/>
</dbReference>
<evidence type="ECO:0000256" key="5">
    <source>
        <dbReference type="SAM" id="Phobius"/>
    </source>
</evidence>
<dbReference type="InterPro" id="IPR007742">
    <property type="entry name" value="NosD_dom"/>
</dbReference>
<gene>
    <name evidence="7" type="ORF">GJR96_16185</name>
</gene>
<evidence type="ECO:0000313" key="8">
    <source>
        <dbReference type="Proteomes" id="UP000439022"/>
    </source>
</evidence>
<dbReference type="AlphaFoldDB" id="A0A6A8GKU9"/>
<dbReference type="InterPro" id="IPR051550">
    <property type="entry name" value="SCF-Subunits/Alg-Epimerases"/>
</dbReference>